<dbReference type="InterPro" id="IPR011013">
    <property type="entry name" value="Gal_mutarotase_sf_dom"/>
</dbReference>
<dbReference type="InterPro" id="IPR008183">
    <property type="entry name" value="Aldose_1/G6P_1-epimerase"/>
</dbReference>
<dbReference type="Proteomes" id="UP000660380">
    <property type="component" value="Unassembled WGS sequence"/>
</dbReference>
<evidence type="ECO:0000313" key="1">
    <source>
        <dbReference type="EMBL" id="MBD2605431.1"/>
    </source>
</evidence>
<accession>A0ABR8GQC4</accession>
<dbReference type="Pfam" id="PF01263">
    <property type="entry name" value="Aldose_epim"/>
    <property type="match status" value="1"/>
</dbReference>
<gene>
    <name evidence="1" type="ORF">H6G81_13040</name>
</gene>
<reference evidence="1 2" key="1">
    <citation type="journal article" date="2020" name="ISME J.">
        <title>Comparative genomics reveals insights into cyanobacterial evolution and habitat adaptation.</title>
        <authorList>
            <person name="Chen M.Y."/>
            <person name="Teng W.K."/>
            <person name="Zhao L."/>
            <person name="Hu C.X."/>
            <person name="Zhou Y.K."/>
            <person name="Han B.P."/>
            <person name="Song L.R."/>
            <person name="Shu W.S."/>
        </authorList>
    </citation>
    <scope>NUCLEOTIDE SEQUENCE [LARGE SCALE GENOMIC DNA]</scope>
    <source>
        <strain evidence="1 2">FACHB-248</strain>
    </source>
</reference>
<dbReference type="RefSeq" id="WP_029635774.1">
    <property type="nucleotide sequence ID" value="NZ_JACJTA010000023.1"/>
</dbReference>
<proteinExistence type="predicted"/>
<name>A0ABR8GQC4_9CYAN</name>
<dbReference type="SUPFAM" id="SSF74650">
    <property type="entry name" value="Galactose mutarotase-like"/>
    <property type="match status" value="1"/>
</dbReference>
<protein>
    <submittedName>
        <fullName evidence="1">Aldose epimerase</fullName>
    </submittedName>
</protein>
<evidence type="ECO:0000313" key="2">
    <source>
        <dbReference type="Proteomes" id="UP000660380"/>
    </source>
</evidence>
<dbReference type="PANTHER" id="PTHR11122">
    <property type="entry name" value="APOSPORY-ASSOCIATED PROTEIN C-RELATED"/>
    <property type="match status" value="1"/>
</dbReference>
<dbReference type="Gene3D" id="2.70.98.10">
    <property type="match status" value="1"/>
</dbReference>
<dbReference type="InterPro" id="IPR014718">
    <property type="entry name" value="GH-type_carb-bd"/>
</dbReference>
<dbReference type="CDD" id="cd09025">
    <property type="entry name" value="Aldose_epim_Slr1438"/>
    <property type="match status" value="1"/>
</dbReference>
<organism evidence="1 2">
    <name type="scientific">Scytonema hofmannii FACHB-248</name>
    <dbReference type="NCBI Taxonomy" id="1842502"/>
    <lineage>
        <taxon>Bacteria</taxon>
        <taxon>Bacillati</taxon>
        <taxon>Cyanobacteriota</taxon>
        <taxon>Cyanophyceae</taxon>
        <taxon>Nostocales</taxon>
        <taxon>Scytonemataceae</taxon>
        <taxon>Scytonema</taxon>
    </lineage>
</organism>
<dbReference type="PANTHER" id="PTHR11122:SF13">
    <property type="entry name" value="GLUCOSE-6-PHOSPHATE 1-EPIMERASE"/>
    <property type="match status" value="1"/>
</dbReference>
<comment type="caution">
    <text evidence="1">The sequence shown here is derived from an EMBL/GenBank/DDBJ whole genome shotgun (WGS) entry which is preliminary data.</text>
</comment>
<keyword evidence="2" id="KW-1185">Reference proteome</keyword>
<dbReference type="EMBL" id="JACJTA010000023">
    <property type="protein sequence ID" value="MBD2605431.1"/>
    <property type="molecule type" value="Genomic_DNA"/>
</dbReference>
<sequence>MFAIALQEQQYKTYVLTDTETNSQLEVIPERGGIITKWRVNGEEIFYLDAERLTNPELSVRGGNPILFPICGNLPDNTYTYQGKQYTLKQHGFARELPWQVTDQATEDKASLTVVLNSNEQTKAVYPFDFELAFTYHLVGNTLEVQQNYTNKSSEPMPFSFGFHPYFAVSDKTQLEFEIPSGEYLDQKTKEIHSFNGNFDFNLDEIDVAFKQLTSQSASVTDHSRKLKLTLDYDDVFPILVFWTVKGKDFYCLEPWSAARNSLNTGEHLTILEPGASCSASMKLTANFF</sequence>